<reference evidence="2" key="1">
    <citation type="submission" date="2019-11" db="EMBL/GenBank/DDBJ databases">
        <authorList>
            <person name="Liu Y."/>
            <person name="Hou J."/>
            <person name="Li T.-Q."/>
            <person name="Guan C.-H."/>
            <person name="Wu X."/>
            <person name="Wu H.-Z."/>
            <person name="Ling F."/>
            <person name="Zhang R."/>
            <person name="Shi X.-G."/>
            <person name="Ren J.-P."/>
            <person name="Chen E.-F."/>
            <person name="Sun J.-M."/>
        </authorList>
    </citation>
    <scope>NUCLEOTIDE SEQUENCE</scope>
    <source>
        <strain evidence="2">Adult_tree_wgs_1</strain>
        <tissue evidence="2">Leaves</tissue>
    </source>
</reference>
<feature type="signal peptide" evidence="1">
    <location>
        <begin position="1"/>
        <end position="15"/>
    </location>
</feature>
<gene>
    <name evidence="2" type="ORF">RHSIM_Rhsim06G0115800</name>
</gene>
<evidence type="ECO:0000313" key="2">
    <source>
        <dbReference type="EMBL" id="KAF7140648.1"/>
    </source>
</evidence>
<comment type="caution">
    <text evidence="2">The sequence shown here is derived from an EMBL/GenBank/DDBJ whole genome shotgun (WGS) entry which is preliminary data.</text>
</comment>
<sequence>MASLWTSWPVVPSTATLLLLTKSAHYASQSSFSHCSISPHMEEDHHHLTRPLLLLPTAAAVTSATAATDITNTSNSFVGIRNYSNENGHDNGTKLVSSNSTILLRLFSVAVVGILSVWANQEASRGFEIHIKNRAPTDSVASGRFQLMYVSNDRATRLVLGTSKFVEAILYPISQPNKKEVSQVTLRLADRNLTHTVTVDSFKEHEFVINLSPSLLELETNFDHAMLRAVQQGMARVWLHDNNAPKSLLNGMVEYISRLAGLGAVVGGFSGDGDLAEYGDSCWMDKDPVAVAHFLSYCEEKRRGFIQRLNLAMKGRWNDRTVDDALGMPAQHLCGSYVTQKHLPVD</sequence>
<dbReference type="Proteomes" id="UP000626092">
    <property type="component" value="Unassembled WGS sequence"/>
</dbReference>
<name>A0A834GVH7_RHOSS</name>
<keyword evidence="3" id="KW-1185">Reference proteome</keyword>
<proteinExistence type="predicted"/>
<evidence type="ECO:0000313" key="3">
    <source>
        <dbReference type="Proteomes" id="UP000626092"/>
    </source>
</evidence>
<organism evidence="2 3">
    <name type="scientific">Rhododendron simsii</name>
    <name type="common">Sims's rhododendron</name>
    <dbReference type="NCBI Taxonomy" id="118357"/>
    <lineage>
        <taxon>Eukaryota</taxon>
        <taxon>Viridiplantae</taxon>
        <taxon>Streptophyta</taxon>
        <taxon>Embryophyta</taxon>
        <taxon>Tracheophyta</taxon>
        <taxon>Spermatophyta</taxon>
        <taxon>Magnoliopsida</taxon>
        <taxon>eudicotyledons</taxon>
        <taxon>Gunneridae</taxon>
        <taxon>Pentapetalae</taxon>
        <taxon>asterids</taxon>
        <taxon>Ericales</taxon>
        <taxon>Ericaceae</taxon>
        <taxon>Ericoideae</taxon>
        <taxon>Rhodoreae</taxon>
        <taxon>Rhododendron</taxon>
    </lineage>
</organism>
<keyword evidence="1" id="KW-0732">Signal</keyword>
<feature type="chain" id="PRO_5032698420" evidence="1">
    <location>
        <begin position="16"/>
        <end position="346"/>
    </location>
</feature>
<protein>
    <submittedName>
        <fullName evidence="2">Uncharacterized protein</fullName>
    </submittedName>
</protein>
<dbReference type="InterPro" id="IPR007541">
    <property type="entry name" value="Uncharacterised_BSP"/>
</dbReference>
<dbReference type="OrthoDB" id="1924946at2759"/>
<evidence type="ECO:0000256" key="1">
    <source>
        <dbReference type="SAM" id="SignalP"/>
    </source>
</evidence>
<dbReference type="EMBL" id="WJXA01000006">
    <property type="protein sequence ID" value="KAF7140648.1"/>
    <property type="molecule type" value="Genomic_DNA"/>
</dbReference>
<dbReference type="AlphaFoldDB" id="A0A834GVH7"/>
<dbReference type="Pfam" id="PF04450">
    <property type="entry name" value="BSP"/>
    <property type="match status" value="1"/>
</dbReference>
<dbReference type="PANTHER" id="PTHR33321">
    <property type="match status" value="1"/>
</dbReference>
<dbReference type="PANTHER" id="PTHR33321:SF3">
    <property type="entry name" value="OS05G0582000 PROTEIN"/>
    <property type="match status" value="1"/>
</dbReference>
<accession>A0A834GVH7</accession>